<name>A0A1G6R3I8_9PSEU</name>
<organism evidence="2 3">
    <name type="scientific">Actinokineospora iranica</name>
    <dbReference type="NCBI Taxonomy" id="1271860"/>
    <lineage>
        <taxon>Bacteria</taxon>
        <taxon>Bacillati</taxon>
        <taxon>Actinomycetota</taxon>
        <taxon>Actinomycetes</taxon>
        <taxon>Pseudonocardiales</taxon>
        <taxon>Pseudonocardiaceae</taxon>
        <taxon>Actinokineospora</taxon>
    </lineage>
</organism>
<feature type="chain" id="PRO_5011466204" description="Peptidase inhibitor family I36" evidence="1">
    <location>
        <begin position="28"/>
        <end position="181"/>
    </location>
</feature>
<keyword evidence="3" id="KW-1185">Reference proteome</keyword>
<dbReference type="RefSeq" id="WP_091450529.1">
    <property type="nucleotide sequence ID" value="NZ_FMZZ01000006.1"/>
</dbReference>
<sequence length="181" mass="19408">MRVFALRAAVAAIVAATALALAPAAGADTGQSTTRAGDNTKVEVDALIADNPGAKRVAHNKVILANGVQAIYTPSGQSGSGSAGGVSVSGFVYKGCDYYYLCIWDEYRNKWSFYNCGQVNIGNHGWSDKVRDVTNNQAGATSYFYDWKGYWDFLSSIPPQFGTGYLPPSDPLRQTDMINVC</sequence>
<dbReference type="OrthoDB" id="3700599at2"/>
<dbReference type="AlphaFoldDB" id="A0A1G6R3I8"/>
<evidence type="ECO:0000313" key="2">
    <source>
        <dbReference type="EMBL" id="SDC98963.1"/>
    </source>
</evidence>
<gene>
    <name evidence="2" type="ORF">SAMN05216174_106113</name>
</gene>
<evidence type="ECO:0000313" key="3">
    <source>
        <dbReference type="Proteomes" id="UP000199501"/>
    </source>
</evidence>
<evidence type="ECO:0008006" key="4">
    <source>
        <dbReference type="Google" id="ProtNLM"/>
    </source>
</evidence>
<evidence type="ECO:0000256" key="1">
    <source>
        <dbReference type="SAM" id="SignalP"/>
    </source>
</evidence>
<protein>
    <recommendedName>
        <fullName evidence="4">Peptidase inhibitor family I36</fullName>
    </recommendedName>
</protein>
<accession>A0A1G6R3I8</accession>
<feature type="signal peptide" evidence="1">
    <location>
        <begin position="1"/>
        <end position="27"/>
    </location>
</feature>
<keyword evidence="1" id="KW-0732">Signal</keyword>
<proteinExistence type="predicted"/>
<dbReference type="EMBL" id="FMZZ01000006">
    <property type="protein sequence ID" value="SDC98963.1"/>
    <property type="molecule type" value="Genomic_DNA"/>
</dbReference>
<dbReference type="Proteomes" id="UP000199501">
    <property type="component" value="Unassembled WGS sequence"/>
</dbReference>
<dbReference type="STRING" id="1271860.SAMN05216174_106113"/>
<reference evidence="3" key="1">
    <citation type="submission" date="2016-10" db="EMBL/GenBank/DDBJ databases">
        <authorList>
            <person name="Varghese N."/>
            <person name="Submissions S."/>
        </authorList>
    </citation>
    <scope>NUCLEOTIDE SEQUENCE [LARGE SCALE GENOMIC DNA]</scope>
    <source>
        <strain evidence="3">IBRC-M 10403</strain>
    </source>
</reference>